<dbReference type="Proteomes" id="UP000053766">
    <property type="component" value="Unassembled WGS sequence"/>
</dbReference>
<dbReference type="AlphaFoldDB" id="A0A0D8XKN3"/>
<sequence length="142" mass="16281">MLGYGVVRELQKRFSILISHGLTVSNETVDIDQLYVAKISQKRNSEEYVEDVRKKKKLLKINKKERCTSVDLYDKRVELDDGHFRIMRGLGTGLLLATLSTLLPLSAATATDSITPLKNCNELFLYSKYFPHLEESEQNRTE</sequence>
<organism evidence="1 2">
    <name type="scientific">Dictyocaulus viviparus</name>
    <name type="common">Bovine lungworm</name>
    <dbReference type="NCBI Taxonomy" id="29172"/>
    <lineage>
        <taxon>Eukaryota</taxon>
        <taxon>Metazoa</taxon>
        <taxon>Ecdysozoa</taxon>
        <taxon>Nematoda</taxon>
        <taxon>Chromadorea</taxon>
        <taxon>Rhabditida</taxon>
        <taxon>Rhabditina</taxon>
        <taxon>Rhabditomorpha</taxon>
        <taxon>Strongyloidea</taxon>
        <taxon>Metastrongylidae</taxon>
        <taxon>Dictyocaulus</taxon>
    </lineage>
</organism>
<name>A0A0D8XKN3_DICVI</name>
<proteinExistence type="predicted"/>
<accession>A0A0D8XKN3</accession>
<reference evidence="1 2" key="1">
    <citation type="submission" date="2013-11" db="EMBL/GenBank/DDBJ databases">
        <title>Draft genome of the bovine lungworm Dictyocaulus viviparus.</title>
        <authorList>
            <person name="Mitreva M."/>
        </authorList>
    </citation>
    <scope>NUCLEOTIDE SEQUENCE [LARGE SCALE GENOMIC DNA]</scope>
    <source>
        <strain evidence="1 2">HannoverDv2000</strain>
    </source>
</reference>
<evidence type="ECO:0000313" key="2">
    <source>
        <dbReference type="Proteomes" id="UP000053766"/>
    </source>
</evidence>
<gene>
    <name evidence="1" type="ORF">DICVIV_08862</name>
</gene>
<evidence type="ECO:0000313" key="1">
    <source>
        <dbReference type="EMBL" id="KJH45105.1"/>
    </source>
</evidence>
<dbReference type="EMBL" id="KN716427">
    <property type="protein sequence ID" value="KJH45105.1"/>
    <property type="molecule type" value="Genomic_DNA"/>
</dbReference>
<protein>
    <submittedName>
        <fullName evidence="1">Uncharacterized protein</fullName>
    </submittedName>
</protein>
<keyword evidence="2" id="KW-1185">Reference proteome</keyword>
<reference evidence="2" key="2">
    <citation type="journal article" date="2016" name="Sci. Rep.">
        <title>Dictyocaulus viviparus genome, variome and transcriptome elucidate lungworm biology and support future intervention.</title>
        <authorList>
            <person name="McNulty S.N."/>
            <person name="Strube C."/>
            <person name="Rosa B.A."/>
            <person name="Martin J.C."/>
            <person name="Tyagi R."/>
            <person name="Choi Y.J."/>
            <person name="Wang Q."/>
            <person name="Hallsworth Pepin K."/>
            <person name="Zhang X."/>
            <person name="Ozersky P."/>
            <person name="Wilson R.K."/>
            <person name="Sternberg P.W."/>
            <person name="Gasser R.B."/>
            <person name="Mitreva M."/>
        </authorList>
    </citation>
    <scope>NUCLEOTIDE SEQUENCE [LARGE SCALE GENOMIC DNA]</scope>
    <source>
        <strain evidence="2">HannoverDv2000</strain>
    </source>
</reference>